<sequence length="378" mass="39520">MAERKSVVIDAVRSPIGVKRGIMAGNIRSDDLAAQVLSQLMDRNEGVSRDAVEDVVMGCAFPEGSQGMLIARSAAVLAGITIDSGAKVVNRFCGSSMDAVHQISQAIEAGDIDVGIGAGVEDMFSVPMGGFNPDFHPDLAEKDFYIGMGETAELLAEDIGISREDQDAFTISSHEKALAAQSEGKLDSEVVPVTLDDGTTVEKDEGPMVPDAEKIHSLDPAFIENGTITAASSSPFSIGAAAVLLTSDAFAKKHVLTPRAEIISRAIAGVEWDRMGKGPLPATEKALEKAGITISDLDAIELNEAFAAQSLFVIRSGEWPIEKINLNGGAIALGHPLGCSGARLITTLLNVLDQVDGTYGLATMCIGTGQGIATIVKR</sequence>
<dbReference type="Gene3D" id="3.40.47.10">
    <property type="match status" value="1"/>
</dbReference>
<reference evidence="6" key="1">
    <citation type="submission" date="2018-05" db="EMBL/GenBank/DDBJ databases">
        <authorList>
            <person name="Lanie J.A."/>
            <person name="Ng W.-L."/>
            <person name="Kazmierczak K.M."/>
            <person name="Andrzejewski T.M."/>
            <person name="Davidsen T.M."/>
            <person name="Wayne K.J."/>
            <person name="Tettelin H."/>
            <person name="Glass J.I."/>
            <person name="Rusch D."/>
            <person name="Podicherti R."/>
            <person name="Tsui H.-C.T."/>
            <person name="Winkler M.E."/>
        </authorList>
    </citation>
    <scope>NUCLEOTIDE SEQUENCE</scope>
</reference>
<dbReference type="AlphaFoldDB" id="A0A381SXZ2"/>
<dbReference type="InterPro" id="IPR020617">
    <property type="entry name" value="Thiolase_C"/>
</dbReference>
<gene>
    <name evidence="6" type="ORF">METZ01_LOCUS61744</name>
</gene>
<dbReference type="GO" id="GO:0016747">
    <property type="term" value="F:acyltransferase activity, transferring groups other than amino-acyl groups"/>
    <property type="evidence" value="ECO:0007669"/>
    <property type="project" value="InterPro"/>
</dbReference>
<dbReference type="SUPFAM" id="SSF53901">
    <property type="entry name" value="Thiolase-like"/>
    <property type="match status" value="2"/>
</dbReference>
<organism evidence="6">
    <name type="scientific">marine metagenome</name>
    <dbReference type="NCBI Taxonomy" id="408172"/>
    <lineage>
        <taxon>unclassified sequences</taxon>
        <taxon>metagenomes</taxon>
        <taxon>ecological metagenomes</taxon>
    </lineage>
</organism>
<proteinExistence type="inferred from homology"/>
<dbReference type="PANTHER" id="PTHR43365">
    <property type="entry name" value="BLR7806 PROTEIN"/>
    <property type="match status" value="1"/>
</dbReference>
<evidence type="ECO:0000256" key="2">
    <source>
        <dbReference type="ARBA" id="ARBA00022679"/>
    </source>
</evidence>
<dbReference type="InterPro" id="IPR002155">
    <property type="entry name" value="Thiolase"/>
</dbReference>
<keyword evidence="3" id="KW-0012">Acyltransferase</keyword>
<protein>
    <recommendedName>
        <fullName evidence="7">Thiolase N-terminal domain-containing protein</fullName>
    </recommendedName>
</protein>
<evidence type="ECO:0000313" key="6">
    <source>
        <dbReference type="EMBL" id="SVA08890.1"/>
    </source>
</evidence>
<feature type="domain" description="Thiolase N-terminal" evidence="4">
    <location>
        <begin position="7"/>
        <end position="247"/>
    </location>
</feature>
<dbReference type="PROSITE" id="PS00098">
    <property type="entry name" value="THIOLASE_1"/>
    <property type="match status" value="1"/>
</dbReference>
<comment type="similarity">
    <text evidence="1">Belongs to the thiolase-like superfamily. Thiolase family.</text>
</comment>
<evidence type="ECO:0000256" key="1">
    <source>
        <dbReference type="ARBA" id="ARBA00010982"/>
    </source>
</evidence>
<dbReference type="Pfam" id="PF02803">
    <property type="entry name" value="Thiolase_C"/>
    <property type="match status" value="1"/>
</dbReference>
<name>A0A381SXZ2_9ZZZZ</name>
<accession>A0A381SXZ2</accession>
<evidence type="ECO:0008006" key="7">
    <source>
        <dbReference type="Google" id="ProtNLM"/>
    </source>
</evidence>
<dbReference type="PROSITE" id="PS00099">
    <property type="entry name" value="THIOLASE_3"/>
    <property type="match status" value="1"/>
</dbReference>
<dbReference type="InterPro" id="IPR020610">
    <property type="entry name" value="Thiolase_AS"/>
</dbReference>
<dbReference type="CDD" id="cd00751">
    <property type="entry name" value="thiolase"/>
    <property type="match status" value="1"/>
</dbReference>
<dbReference type="InterPro" id="IPR020613">
    <property type="entry name" value="Thiolase_CS"/>
</dbReference>
<dbReference type="InterPro" id="IPR016039">
    <property type="entry name" value="Thiolase-like"/>
</dbReference>
<evidence type="ECO:0000259" key="5">
    <source>
        <dbReference type="Pfam" id="PF02803"/>
    </source>
</evidence>
<keyword evidence="2" id="KW-0808">Transferase</keyword>
<dbReference type="PIRSF" id="PIRSF000429">
    <property type="entry name" value="Ac-CoA_Ac_transf"/>
    <property type="match status" value="1"/>
</dbReference>
<evidence type="ECO:0000259" key="4">
    <source>
        <dbReference type="Pfam" id="PF00108"/>
    </source>
</evidence>
<evidence type="ECO:0000256" key="3">
    <source>
        <dbReference type="ARBA" id="ARBA00023315"/>
    </source>
</evidence>
<dbReference type="Pfam" id="PF00108">
    <property type="entry name" value="Thiolase_N"/>
    <property type="match status" value="1"/>
</dbReference>
<dbReference type="InterPro" id="IPR020615">
    <property type="entry name" value="Thiolase_acyl_enz_int_AS"/>
</dbReference>
<dbReference type="InterPro" id="IPR020616">
    <property type="entry name" value="Thiolase_N"/>
</dbReference>
<dbReference type="NCBIfam" id="TIGR01930">
    <property type="entry name" value="AcCoA-C-Actrans"/>
    <property type="match status" value="1"/>
</dbReference>
<dbReference type="PANTHER" id="PTHR43365:SF1">
    <property type="entry name" value="ACETYL-COA C-ACYLTRANSFERASE"/>
    <property type="match status" value="1"/>
</dbReference>
<dbReference type="PROSITE" id="PS00737">
    <property type="entry name" value="THIOLASE_2"/>
    <property type="match status" value="1"/>
</dbReference>
<dbReference type="EMBL" id="UINC01003744">
    <property type="protein sequence ID" value="SVA08890.1"/>
    <property type="molecule type" value="Genomic_DNA"/>
</dbReference>
<feature type="domain" description="Thiolase C-terminal" evidence="5">
    <location>
        <begin position="257"/>
        <end position="377"/>
    </location>
</feature>